<evidence type="ECO:0000259" key="3">
    <source>
        <dbReference type="Pfam" id="PF20684"/>
    </source>
</evidence>
<keyword evidence="5" id="KW-1185">Reference proteome</keyword>
<dbReference type="InterPro" id="IPR049326">
    <property type="entry name" value="Rhodopsin_dom_fungi"/>
</dbReference>
<feature type="domain" description="Rhodopsin" evidence="3">
    <location>
        <begin position="31"/>
        <end position="264"/>
    </location>
</feature>
<feature type="region of interest" description="Disordered" evidence="1">
    <location>
        <begin position="294"/>
        <end position="351"/>
    </location>
</feature>
<dbReference type="PANTHER" id="PTHR39614">
    <property type="entry name" value="INTEGRAL MEMBRANE PROTEIN"/>
    <property type="match status" value="1"/>
</dbReference>
<feature type="transmembrane region" description="Helical" evidence="2">
    <location>
        <begin position="201"/>
        <end position="223"/>
    </location>
</feature>
<evidence type="ECO:0000256" key="1">
    <source>
        <dbReference type="SAM" id="MobiDB-lite"/>
    </source>
</evidence>
<organism evidence="4 5">
    <name type="scientific">Sclerotinia trifoliorum</name>
    <dbReference type="NCBI Taxonomy" id="28548"/>
    <lineage>
        <taxon>Eukaryota</taxon>
        <taxon>Fungi</taxon>
        <taxon>Dikarya</taxon>
        <taxon>Ascomycota</taxon>
        <taxon>Pezizomycotina</taxon>
        <taxon>Leotiomycetes</taxon>
        <taxon>Helotiales</taxon>
        <taxon>Sclerotiniaceae</taxon>
        <taxon>Sclerotinia</taxon>
    </lineage>
</organism>
<dbReference type="EMBL" id="CAJHIA010000019">
    <property type="protein sequence ID" value="CAD6446340.1"/>
    <property type="molecule type" value="Genomic_DNA"/>
</dbReference>
<comment type="caution">
    <text evidence="4">The sequence shown here is derived from an EMBL/GenBank/DDBJ whole genome shotgun (WGS) entry which is preliminary data.</text>
</comment>
<feature type="transmembrane region" description="Helical" evidence="2">
    <location>
        <begin position="235"/>
        <end position="260"/>
    </location>
</feature>
<feature type="compositionally biased region" description="Polar residues" evidence="1">
    <location>
        <begin position="322"/>
        <end position="331"/>
    </location>
</feature>
<dbReference type="Proteomes" id="UP000624404">
    <property type="component" value="Unassembled WGS sequence"/>
</dbReference>
<proteinExistence type="predicted"/>
<evidence type="ECO:0000313" key="4">
    <source>
        <dbReference type="EMBL" id="CAD6446340.1"/>
    </source>
</evidence>
<keyword evidence="2" id="KW-1133">Transmembrane helix</keyword>
<feature type="transmembrane region" description="Helical" evidence="2">
    <location>
        <begin position="15"/>
        <end position="34"/>
    </location>
</feature>
<feature type="transmembrane region" description="Helical" evidence="2">
    <location>
        <begin position="46"/>
        <end position="64"/>
    </location>
</feature>
<accession>A0A8H2ZTY1</accession>
<evidence type="ECO:0000256" key="2">
    <source>
        <dbReference type="SAM" id="Phobius"/>
    </source>
</evidence>
<feature type="transmembrane region" description="Helical" evidence="2">
    <location>
        <begin position="91"/>
        <end position="113"/>
    </location>
</feature>
<gene>
    <name evidence="4" type="ORF">SCLTRI_LOCUS6129</name>
</gene>
<dbReference type="OrthoDB" id="3918601at2759"/>
<dbReference type="Pfam" id="PF20684">
    <property type="entry name" value="Fung_rhodopsin"/>
    <property type="match status" value="1"/>
</dbReference>
<dbReference type="AlphaFoldDB" id="A0A8H2ZTY1"/>
<reference evidence="4" key="1">
    <citation type="submission" date="2020-10" db="EMBL/GenBank/DDBJ databases">
        <authorList>
            <person name="Kusch S."/>
        </authorList>
    </citation>
    <scope>NUCLEOTIDE SEQUENCE</scope>
    <source>
        <strain evidence="4">SwB9</strain>
    </source>
</reference>
<protein>
    <submittedName>
        <fullName evidence="4">B4094d49-54ac-4d65-89ed-9308b73e4ff9</fullName>
    </submittedName>
</protein>
<dbReference type="PANTHER" id="PTHR39614:SF2">
    <property type="entry name" value="INTEGRAL MEMBRANE PROTEIN"/>
    <property type="match status" value="1"/>
</dbReference>
<name>A0A8H2ZTY1_9HELO</name>
<evidence type="ECO:0000313" key="5">
    <source>
        <dbReference type="Proteomes" id="UP000624404"/>
    </source>
</evidence>
<sequence length="351" mass="39394">MAMLTADNRGPGLNVGMWIILIPTVMMVAAKMYTKWYSMKKISPDDILISIALLTAIAQSVAVTEEVRFGLGRRAGTLSDVDMNKFLVAQYISNIFYVISIYTSKISTAYFFVSFCRSDAAKRVVSCFIWLMAIWTLTSVVSLLAQCHLPRPWNSFDETCINLKVFWIFGATVDVLTQVIISFLPIFLLSGLHMSNKSSKWLVMALFVPNLLVIPISIFRLIFLLHAINSSDYTWSAFIFGILTSFQPFISIMIACIPFVKPILDSLILQPYLIAVEEPQSVIPGNSKGTSWVQRIQESRAARSQRPPGGSSKSLGGRKNSDMNWPYTQTQDGDEENGMSGEEFEMRSEQR</sequence>
<keyword evidence="2" id="KW-0812">Transmembrane</keyword>
<keyword evidence="2" id="KW-0472">Membrane</keyword>
<feature type="transmembrane region" description="Helical" evidence="2">
    <location>
        <begin position="165"/>
        <end position="189"/>
    </location>
</feature>
<feature type="transmembrane region" description="Helical" evidence="2">
    <location>
        <begin position="125"/>
        <end position="145"/>
    </location>
</feature>